<evidence type="ECO:0000313" key="10">
    <source>
        <dbReference type="Proteomes" id="UP000265180"/>
    </source>
</evidence>
<feature type="transmembrane region" description="Helical" evidence="7">
    <location>
        <begin position="136"/>
        <end position="158"/>
    </location>
</feature>
<dbReference type="PANTHER" id="PTHR14132">
    <property type="entry name" value="SODIUM/POTASSIUM-TRANSPORTING ATPASE SUBUNIT GAMMA"/>
    <property type="match status" value="1"/>
</dbReference>
<comment type="similarity">
    <text evidence="2 7">Belongs to the FXYD family.</text>
</comment>
<protein>
    <recommendedName>
        <fullName evidence="7">FXYD domain-containing ion transport regulator</fullName>
    </recommendedName>
</protein>
<keyword evidence="4 7" id="KW-0812">Transmembrane</keyword>
<dbReference type="Pfam" id="PF02038">
    <property type="entry name" value="ATP1G1_PLM_MAT8"/>
    <property type="match status" value="1"/>
</dbReference>
<organism evidence="9 10">
    <name type="scientific">Oryzias latipes</name>
    <name type="common">Japanese rice fish</name>
    <name type="synonym">Japanese killifish</name>
    <dbReference type="NCBI Taxonomy" id="8090"/>
    <lineage>
        <taxon>Eukaryota</taxon>
        <taxon>Metazoa</taxon>
        <taxon>Chordata</taxon>
        <taxon>Craniata</taxon>
        <taxon>Vertebrata</taxon>
        <taxon>Euteleostomi</taxon>
        <taxon>Actinopterygii</taxon>
        <taxon>Neopterygii</taxon>
        <taxon>Teleostei</taxon>
        <taxon>Neoteleostei</taxon>
        <taxon>Acanthomorphata</taxon>
        <taxon>Ovalentaria</taxon>
        <taxon>Atherinomorphae</taxon>
        <taxon>Beloniformes</taxon>
        <taxon>Adrianichthyidae</taxon>
        <taxon>Oryziinae</taxon>
        <taxon>Oryzias</taxon>
    </lineage>
</organism>
<keyword evidence="6 7" id="KW-0472">Membrane</keyword>
<evidence type="ECO:0000256" key="3">
    <source>
        <dbReference type="ARBA" id="ARBA00022448"/>
    </source>
</evidence>
<evidence type="ECO:0000313" key="9">
    <source>
        <dbReference type="Ensembl" id="ENSORLP00020016574.1"/>
    </source>
</evidence>
<dbReference type="Proteomes" id="UP000265180">
    <property type="component" value="Chromosome 16"/>
</dbReference>
<feature type="compositionally biased region" description="Low complexity" evidence="8">
    <location>
        <begin position="77"/>
        <end position="110"/>
    </location>
</feature>
<evidence type="ECO:0000256" key="4">
    <source>
        <dbReference type="ARBA" id="ARBA00022692"/>
    </source>
</evidence>
<dbReference type="GO" id="GO:0016020">
    <property type="term" value="C:membrane"/>
    <property type="evidence" value="ECO:0007669"/>
    <property type="project" value="UniProtKB-SubCell"/>
</dbReference>
<evidence type="ECO:0000256" key="8">
    <source>
        <dbReference type="SAM" id="MobiDB-lite"/>
    </source>
</evidence>
<feature type="region of interest" description="Disordered" evidence="8">
    <location>
        <begin position="49"/>
        <end position="116"/>
    </location>
</feature>
<name>A0A3P9L7A0_ORYLA</name>
<dbReference type="InterPro" id="IPR000272">
    <property type="entry name" value="Ion-transport_regulator_FXYD"/>
</dbReference>
<keyword evidence="7" id="KW-1133">Transmembrane helix</keyword>
<comment type="subcellular location">
    <subcellularLocation>
        <location evidence="1">Membrane</location>
        <topology evidence="1">Single-pass membrane protein</topology>
    </subcellularLocation>
</comment>
<dbReference type="Gene3D" id="1.20.5.780">
    <property type="entry name" value="Single helix bin"/>
    <property type="match status" value="1"/>
</dbReference>
<sequence length="209" mass="23361">MRPGTQMTHRMDSKVFMAYLLLFLLVTLKVSWAQTSVPVTQNTPVLNTTALPSTVPTEGSSVTREANSTQETTLAKQTTNQQTLTSNSVKNATSEATPTATLTSSPKTTTRGVHRGTYDPKYDKDFEYDYESLRTAGLIVAAVLFVMGILTISCGKMCRLPKCRKRSSRSVFPPSFEPLLISETTRFFVCNRNSMSFSEKNRQMQKYEK</sequence>
<feature type="signal peptide" evidence="7">
    <location>
        <begin position="1"/>
        <end position="33"/>
    </location>
</feature>
<keyword evidence="7" id="KW-0732">Signal</keyword>
<reference evidence="9" key="4">
    <citation type="submission" date="2025-09" db="UniProtKB">
        <authorList>
            <consortium name="Ensembl"/>
        </authorList>
    </citation>
    <scope>IDENTIFICATION</scope>
    <source>
        <strain evidence="9">HNI</strain>
    </source>
</reference>
<dbReference type="GO" id="GO:0099106">
    <property type="term" value="F:ion channel regulator activity"/>
    <property type="evidence" value="ECO:0007669"/>
    <property type="project" value="InterPro"/>
</dbReference>
<keyword evidence="3 7" id="KW-0813">Transport</keyword>
<evidence type="ECO:0000256" key="6">
    <source>
        <dbReference type="ARBA" id="ARBA00023136"/>
    </source>
</evidence>
<dbReference type="PANTHER" id="PTHR14132:SF23">
    <property type="entry name" value="FXYD DOMAIN-CONTAINING ION TRANSPORT REGULATOR"/>
    <property type="match status" value="1"/>
</dbReference>
<reference evidence="9" key="3">
    <citation type="submission" date="2025-08" db="UniProtKB">
        <authorList>
            <consortium name="Ensembl"/>
        </authorList>
    </citation>
    <scope>IDENTIFICATION</scope>
    <source>
        <strain evidence="9">HNI</strain>
    </source>
</reference>
<dbReference type="AlphaFoldDB" id="A0A3P9L7A0"/>
<dbReference type="GO" id="GO:0043269">
    <property type="term" value="P:regulation of monoatomic ion transport"/>
    <property type="evidence" value="ECO:0007669"/>
    <property type="project" value="InterPro"/>
</dbReference>
<evidence type="ECO:0000256" key="5">
    <source>
        <dbReference type="ARBA" id="ARBA00023065"/>
    </source>
</evidence>
<reference key="1">
    <citation type="journal article" date="2007" name="Nature">
        <title>The medaka draft genome and insights into vertebrate genome evolution.</title>
        <authorList>
            <person name="Kasahara M."/>
            <person name="Naruse K."/>
            <person name="Sasaki S."/>
            <person name="Nakatani Y."/>
            <person name="Qu W."/>
            <person name="Ahsan B."/>
            <person name="Yamada T."/>
            <person name="Nagayasu Y."/>
            <person name="Doi K."/>
            <person name="Kasai Y."/>
            <person name="Jindo T."/>
            <person name="Kobayashi D."/>
            <person name="Shimada A."/>
            <person name="Toyoda A."/>
            <person name="Kuroki Y."/>
            <person name="Fujiyama A."/>
            <person name="Sasaki T."/>
            <person name="Shimizu A."/>
            <person name="Asakawa S."/>
            <person name="Shimizu N."/>
            <person name="Hashimoto S."/>
            <person name="Yang J."/>
            <person name="Lee Y."/>
            <person name="Matsushima K."/>
            <person name="Sugano S."/>
            <person name="Sakaizumi M."/>
            <person name="Narita T."/>
            <person name="Ohishi K."/>
            <person name="Haga S."/>
            <person name="Ohta F."/>
            <person name="Nomoto H."/>
            <person name="Nogata K."/>
            <person name="Morishita T."/>
            <person name="Endo T."/>
            <person name="Shin-I T."/>
            <person name="Takeda H."/>
            <person name="Morishita S."/>
            <person name="Kohara Y."/>
        </authorList>
    </citation>
    <scope>NUCLEOTIDE SEQUENCE [LARGE SCALE GENOMIC DNA]</scope>
    <source>
        <strain>Hd-rR</strain>
    </source>
</reference>
<dbReference type="GO" id="GO:0006811">
    <property type="term" value="P:monoatomic ion transport"/>
    <property type="evidence" value="ECO:0007669"/>
    <property type="project" value="UniProtKB-KW"/>
</dbReference>
<evidence type="ECO:0000256" key="7">
    <source>
        <dbReference type="RuleBase" id="RU364131"/>
    </source>
</evidence>
<dbReference type="CDD" id="cd20323">
    <property type="entry name" value="FXYD_FXYD5"/>
    <property type="match status" value="1"/>
</dbReference>
<dbReference type="Ensembl" id="ENSORLT00020033940.1">
    <property type="protein sequence ID" value="ENSORLP00020016574.1"/>
    <property type="gene ID" value="ENSORLG00020017620.1"/>
</dbReference>
<evidence type="ECO:0000256" key="2">
    <source>
        <dbReference type="ARBA" id="ARBA00005948"/>
    </source>
</evidence>
<feature type="chain" id="PRO_5017855781" description="FXYD domain-containing ion transport regulator" evidence="7">
    <location>
        <begin position="34"/>
        <end position="209"/>
    </location>
</feature>
<evidence type="ECO:0000256" key="1">
    <source>
        <dbReference type="ARBA" id="ARBA00004167"/>
    </source>
</evidence>
<proteinExistence type="inferred from homology"/>
<reference evidence="9 10" key="2">
    <citation type="submission" date="2017-04" db="EMBL/GenBank/DDBJ databases">
        <title>CpG methylation of centromeres and impact of large insertions on vertebrate speciation.</title>
        <authorList>
            <person name="Ichikawa K."/>
            <person name="Yoshimura J."/>
            <person name="Morishita S."/>
        </authorList>
    </citation>
    <scope>NUCLEOTIDE SEQUENCE</scope>
    <source>
        <strain evidence="9 10">HNI</strain>
    </source>
</reference>
<feature type="compositionally biased region" description="Polar residues" evidence="8">
    <location>
        <begin position="49"/>
        <end position="76"/>
    </location>
</feature>
<keyword evidence="5 7" id="KW-0406">Ion transport</keyword>
<accession>A0A3P9L7A0</accession>